<dbReference type="Pfam" id="PF12802">
    <property type="entry name" value="MarR_2"/>
    <property type="match status" value="1"/>
</dbReference>
<dbReference type="AlphaFoldDB" id="A0A9W6SF15"/>
<proteinExistence type="predicted"/>
<name>A0A9W6SF15_9ACTN</name>
<dbReference type="InterPro" id="IPR039422">
    <property type="entry name" value="MarR/SlyA-like"/>
</dbReference>
<protein>
    <submittedName>
        <fullName evidence="2">MarR family transcriptional regulator</fullName>
    </submittedName>
</protein>
<dbReference type="GO" id="GO:0006950">
    <property type="term" value="P:response to stress"/>
    <property type="evidence" value="ECO:0007669"/>
    <property type="project" value="TreeGrafter"/>
</dbReference>
<keyword evidence="3" id="KW-1185">Reference proteome</keyword>
<dbReference type="EMBL" id="BSTX01000001">
    <property type="protein sequence ID" value="GLZ75985.1"/>
    <property type="molecule type" value="Genomic_DNA"/>
</dbReference>
<organism evidence="2 3">
    <name type="scientific">Actinorhabdospora filicis</name>
    <dbReference type="NCBI Taxonomy" id="1785913"/>
    <lineage>
        <taxon>Bacteria</taxon>
        <taxon>Bacillati</taxon>
        <taxon>Actinomycetota</taxon>
        <taxon>Actinomycetes</taxon>
        <taxon>Micromonosporales</taxon>
        <taxon>Micromonosporaceae</taxon>
        <taxon>Actinorhabdospora</taxon>
    </lineage>
</organism>
<dbReference type="PRINTS" id="PR00598">
    <property type="entry name" value="HTHMARR"/>
</dbReference>
<dbReference type="RefSeq" id="WP_285661186.1">
    <property type="nucleotide sequence ID" value="NZ_BSTX01000001.1"/>
</dbReference>
<dbReference type="SUPFAM" id="SSF46785">
    <property type="entry name" value="Winged helix' DNA-binding domain"/>
    <property type="match status" value="1"/>
</dbReference>
<dbReference type="PANTHER" id="PTHR33164:SF99">
    <property type="entry name" value="MARR FAMILY REGULATORY PROTEIN"/>
    <property type="match status" value="1"/>
</dbReference>
<reference evidence="2" key="1">
    <citation type="submission" date="2023-03" db="EMBL/GenBank/DDBJ databases">
        <title>Actinorhabdospora filicis NBRC 111898.</title>
        <authorList>
            <person name="Ichikawa N."/>
            <person name="Sato H."/>
            <person name="Tonouchi N."/>
        </authorList>
    </citation>
    <scope>NUCLEOTIDE SEQUENCE</scope>
    <source>
        <strain evidence="2">NBRC 111898</strain>
    </source>
</reference>
<dbReference type="InterPro" id="IPR036390">
    <property type="entry name" value="WH_DNA-bd_sf"/>
</dbReference>
<evidence type="ECO:0000259" key="1">
    <source>
        <dbReference type="PROSITE" id="PS50995"/>
    </source>
</evidence>
<evidence type="ECO:0000313" key="3">
    <source>
        <dbReference type="Proteomes" id="UP001165079"/>
    </source>
</evidence>
<sequence>MTPTNWLNEQEQAAWRGYREMYQVLAGTLEKQLNRDSGLSEADYTLLVVLSETPGQRLRARELRNEVGWDRSRLAHQLRRMEQRGLLVRTECETDARGTMVELTEQGRTAIVAAAPPHVEAVRAYFIDLLTPEEIATLTSITGRVVARIRAAGECDEFLNS</sequence>
<evidence type="ECO:0000313" key="2">
    <source>
        <dbReference type="EMBL" id="GLZ75985.1"/>
    </source>
</evidence>
<dbReference type="SMART" id="SM00347">
    <property type="entry name" value="HTH_MARR"/>
    <property type="match status" value="1"/>
</dbReference>
<gene>
    <name evidence="2" type="ORF">Afil01_07920</name>
</gene>
<dbReference type="InterPro" id="IPR000835">
    <property type="entry name" value="HTH_MarR-typ"/>
</dbReference>
<dbReference type="Gene3D" id="1.10.10.10">
    <property type="entry name" value="Winged helix-like DNA-binding domain superfamily/Winged helix DNA-binding domain"/>
    <property type="match status" value="1"/>
</dbReference>
<accession>A0A9W6SF15</accession>
<dbReference type="Proteomes" id="UP001165079">
    <property type="component" value="Unassembled WGS sequence"/>
</dbReference>
<dbReference type="PROSITE" id="PS50995">
    <property type="entry name" value="HTH_MARR_2"/>
    <property type="match status" value="1"/>
</dbReference>
<dbReference type="PANTHER" id="PTHR33164">
    <property type="entry name" value="TRANSCRIPTIONAL REGULATOR, MARR FAMILY"/>
    <property type="match status" value="1"/>
</dbReference>
<dbReference type="InterPro" id="IPR036388">
    <property type="entry name" value="WH-like_DNA-bd_sf"/>
</dbReference>
<feature type="domain" description="HTH marR-type" evidence="1">
    <location>
        <begin position="18"/>
        <end position="147"/>
    </location>
</feature>
<comment type="caution">
    <text evidence="2">The sequence shown here is derived from an EMBL/GenBank/DDBJ whole genome shotgun (WGS) entry which is preliminary data.</text>
</comment>
<dbReference type="GO" id="GO:0003700">
    <property type="term" value="F:DNA-binding transcription factor activity"/>
    <property type="evidence" value="ECO:0007669"/>
    <property type="project" value="InterPro"/>
</dbReference>